<dbReference type="AlphaFoldDB" id="A0A4Y7RU32"/>
<evidence type="ECO:0000313" key="1">
    <source>
        <dbReference type="EMBL" id="TEB12383.1"/>
    </source>
</evidence>
<organism evidence="1 2">
    <name type="scientific">Pelotomaculum propionicicum</name>
    <dbReference type="NCBI Taxonomy" id="258475"/>
    <lineage>
        <taxon>Bacteria</taxon>
        <taxon>Bacillati</taxon>
        <taxon>Bacillota</taxon>
        <taxon>Clostridia</taxon>
        <taxon>Eubacteriales</taxon>
        <taxon>Desulfotomaculaceae</taxon>
        <taxon>Pelotomaculum</taxon>
    </lineage>
</organism>
<sequence length="84" mass="9117">MLTVQVCVGSSCFLRGSKTVIAEIKKLISEYKLDAEIILKGSFCHEKCTGGVTIMVGEKLFTGVCPGDVHELFEIEILPLISKA</sequence>
<accession>A0A4Y7RU32</accession>
<dbReference type="CDD" id="cd02980">
    <property type="entry name" value="TRX_Fd_family"/>
    <property type="match status" value="1"/>
</dbReference>
<evidence type="ECO:0000313" key="2">
    <source>
        <dbReference type="Proteomes" id="UP000297597"/>
    </source>
</evidence>
<dbReference type="InterPro" id="IPR036249">
    <property type="entry name" value="Thioredoxin-like_sf"/>
</dbReference>
<protein>
    <recommendedName>
        <fullName evidence="3">NADH dehydrogenase subunit E</fullName>
    </recommendedName>
</protein>
<dbReference type="RefSeq" id="WP_134212877.1">
    <property type="nucleotide sequence ID" value="NZ_QFFZ01000007.1"/>
</dbReference>
<evidence type="ECO:0008006" key="3">
    <source>
        <dbReference type="Google" id="ProtNLM"/>
    </source>
</evidence>
<comment type="caution">
    <text evidence="1">The sequence shown here is derived from an EMBL/GenBank/DDBJ whole genome shotgun (WGS) entry which is preliminary data.</text>
</comment>
<keyword evidence="2" id="KW-1185">Reference proteome</keyword>
<name>A0A4Y7RU32_9FIRM</name>
<dbReference type="EMBL" id="QFFZ01000007">
    <property type="protein sequence ID" value="TEB12383.1"/>
    <property type="molecule type" value="Genomic_DNA"/>
</dbReference>
<dbReference type="Proteomes" id="UP000297597">
    <property type="component" value="Unassembled WGS sequence"/>
</dbReference>
<proteinExistence type="predicted"/>
<dbReference type="SUPFAM" id="SSF52833">
    <property type="entry name" value="Thioredoxin-like"/>
    <property type="match status" value="1"/>
</dbReference>
<dbReference type="Pfam" id="PF01257">
    <property type="entry name" value="2Fe-2S_thioredx"/>
    <property type="match status" value="1"/>
</dbReference>
<reference evidence="1 2" key="1">
    <citation type="journal article" date="2018" name="Environ. Microbiol.">
        <title>Novel energy conservation strategies and behaviour of Pelotomaculum schinkii driving syntrophic propionate catabolism.</title>
        <authorList>
            <person name="Hidalgo-Ahumada C.A.P."/>
            <person name="Nobu M.K."/>
            <person name="Narihiro T."/>
            <person name="Tamaki H."/>
            <person name="Liu W.T."/>
            <person name="Kamagata Y."/>
            <person name="Stams A.J.M."/>
            <person name="Imachi H."/>
            <person name="Sousa D.Z."/>
        </authorList>
    </citation>
    <scope>NUCLEOTIDE SEQUENCE [LARGE SCALE GENOMIC DNA]</scope>
    <source>
        <strain evidence="1 2">MGP</strain>
    </source>
</reference>
<dbReference type="OrthoDB" id="9807975at2"/>
<dbReference type="Gene3D" id="3.40.30.10">
    <property type="entry name" value="Glutaredoxin"/>
    <property type="match status" value="1"/>
</dbReference>
<gene>
    <name evidence="1" type="ORF">Pmgp_01000</name>
</gene>